<sequence>MGEIGKFPADIYFYFFSIFLLFISSFVFCLSHPGFLNSSPIKILKIHMLHIQRAHFMCSPTSPFLKLIDIPLLKTIAHSTSSSDTILYNILSHCMVKGKFCFTFLNDSAENQILANKSINLLKKYEWGIQVPKCTIFKISVTSYPELVTVYGRIWVAVTEVELMASEIFLFSCNGLDYQEVKDALFLVSLSKENLLLKATNSGNPQELEISNTKQSYTRHFSDSVLTTTTKRHSTPIMNPKIEKVNGEGVSQNALPSGRPILIPPEDHNFAKDLENSINIGCHSSDPLSLFSSYLMAVHMYLSTQPAQKSYEGQGKLELWQGLQLTKIFLLRSQSPLHLFFFGSCNIHTESREKGDISRQT</sequence>
<keyword evidence="3" id="KW-1185">Reference proteome</keyword>
<reference evidence="2 3" key="1">
    <citation type="submission" date="2015-08" db="EMBL/GenBank/DDBJ databases">
        <title>Next Generation Sequencing and Analysis of the Genome of Puccinia sorghi L Schw, the Causal Agent of Maize Common Rust.</title>
        <authorList>
            <person name="Rochi L."/>
            <person name="Burguener G."/>
            <person name="Darino M."/>
            <person name="Turjanski A."/>
            <person name="Kreff E."/>
            <person name="Dieguez M.J."/>
            <person name="Sacco F."/>
        </authorList>
    </citation>
    <scope>NUCLEOTIDE SEQUENCE [LARGE SCALE GENOMIC DNA]</scope>
    <source>
        <strain evidence="2 3">RO10H11247</strain>
    </source>
</reference>
<feature type="transmembrane region" description="Helical" evidence="1">
    <location>
        <begin position="12"/>
        <end position="35"/>
    </location>
</feature>
<evidence type="ECO:0000313" key="3">
    <source>
        <dbReference type="Proteomes" id="UP000037035"/>
    </source>
</evidence>
<evidence type="ECO:0000256" key="1">
    <source>
        <dbReference type="SAM" id="Phobius"/>
    </source>
</evidence>
<dbReference type="Proteomes" id="UP000037035">
    <property type="component" value="Unassembled WGS sequence"/>
</dbReference>
<evidence type="ECO:0000313" key="2">
    <source>
        <dbReference type="EMBL" id="KNZ51525.1"/>
    </source>
</evidence>
<keyword evidence="1" id="KW-0472">Membrane</keyword>
<gene>
    <name evidence="2" type="ORF">VP01_3917g1</name>
</gene>
<accession>A0A0L6UUI9</accession>
<organism evidence="2 3">
    <name type="scientific">Puccinia sorghi</name>
    <dbReference type="NCBI Taxonomy" id="27349"/>
    <lineage>
        <taxon>Eukaryota</taxon>
        <taxon>Fungi</taxon>
        <taxon>Dikarya</taxon>
        <taxon>Basidiomycota</taxon>
        <taxon>Pucciniomycotina</taxon>
        <taxon>Pucciniomycetes</taxon>
        <taxon>Pucciniales</taxon>
        <taxon>Pucciniaceae</taxon>
        <taxon>Puccinia</taxon>
    </lineage>
</organism>
<dbReference type="AlphaFoldDB" id="A0A0L6UUI9"/>
<keyword evidence="1" id="KW-0812">Transmembrane</keyword>
<dbReference type="EMBL" id="LAVV01008965">
    <property type="protein sequence ID" value="KNZ51525.1"/>
    <property type="molecule type" value="Genomic_DNA"/>
</dbReference>
<keyword evidence="1" id="KW-1133">Transmembrane helix</keyword>
<proteinExistence type="predicted"/>
<comment type="caution">
    <text evidence="2">The sequence shown here is derived from an EMBL/GenBank/DDBJ whole genome shotgun (WGS) entry which is preliminary data.</text>
</comment>
<name>A0A0L6UUI9_9BASI</name>
<dbReference type="VEuPathDB" id="FungiDB:VP01_3917g1"/>
<protein>
    <submittedName>
        <fullName evidence="2">Uncharacterized protein</fullName>
    </submittedName>
</protein>